<reference evidence="3" key="2">
    <citation type="submission" date="2021-04" db="EMBL/GenBank/DDBJ databases">
        <authorList>
            <person name="Gilroy R."/>
        </authorList>
    </citation>
    <scope>NUCLEOTIDE SEQUENCE</scope>
    <source>
        <strain evidence="3">Gambia15-2214</strain>
    </source>
</reference>
<proteinExistence type="predicted"/>
<dbReference type="Gene3D" id="3.20.20.370">
    <property type="entry name" value="Glycoside hydrolase/deacetylase"/>
    <property type="match status" value="1"/>
</dbReference>
<protein>
    <submittedName>
        <fullName evidence="3">Polysaccharide deacetylase family protein</fullName>
    </submittedName>
</protein>
<evidence type="ECO:0000313" key="3">
    <source>
        <dbReference type="EMBL" id="MBU3849960.1"/>
    </source>
</evidence>
<evidence type="ECO:0000259" key="2">
    <source>
        <dbReference type="PROSITE" id="PS51677"/>
    </source>
</evidence>
<feature type="domain" description="NodB homology" evidence="2">
    <location>
        <begin position="536"/>
        <end position="735"/>
    </location>
</feature>
<dbReference type="GO" id="GO:0005975">
    <property type="term" value="P:carbohydrate metabolic process"/>
    <property type="evidence" value="ECO:0007669"/>
    <property type="project" value="InterPro"/>
</dbReference>
<evidence type="ECO:0000256" key="1">
    <source>
        <dbReference type="SAM" id="SignalP"/>
    </source>
</evidence>
<dbReference type="AlphaFoldDB" id="A0A9E2L2E7"/>
<keyword evidence="1" id="KW-0732">Signal</keyword>
<dbReference type="SUPFAM" id="SSF88713">
    <property type="entry name" value="Glycoside hydrolase/deacetylase"/>
    <property type="match status" value="1"/>
</dbReference>
<sequence>MNKKVAVLFFLLTMALTAQAEITFSAPELASDHNLLFGITQHNPGKTSYNTLFMSNIETTEEKPLQLTSYPEKMDILNKGEILRVKNRYGITEYNIEKGTYLASYSNSQNPIPVDAVYSPAESVSPDGKWICTIEKTGPARGSVVLKNIEGFLSVTLVEEVQLSYTTVPVSWSPDSKFLIYQKDGDLYFTEPETAFKTSQIPEKLRKIGIGSINNISWASSQNLVYIADDLVYSIPIYEMYLRALYSDFVGVGKIIGRLPHNFSKYDNFSVSPDCSSMVLINNQRTISYLELPGKATFVTQRYVGTQIASAGSTQSCTVFWDSKNTPVIWFQYYNTFKYSSEAFKLAESTLPTGRAVIPVALSLPEAVSFPLLSPDGTQLLFKNTSNLYVYDITPWKQSAVLACKDVVSYVWGNNHIFLGNPEAVIRWDYTKVSQNSADVLFPSSAGEYRWNSETGNPVIKNSWGIFEYDSAQTSWIASDISQLPEPSIVNSKYRVYLDTSPYSNYTNAIYIRTLEGLAKTEAFYISQQEKVSTKPQVALALDALDNADGLAYIMQVLEQYQIDGTFFINGEFIRRYPVETLRIAQSSQECASMFYISTDLVSIQDFIIDESFIRRGLARNEDDFYSLTQRELSVLWHTPYYSYNNQIVEAGNQAGYTFVHKAIDTKDTETFDMLHAPASQYIYTDNVIENIINALSPGAVIPIAVGINGERVDYLYQKLELLVIAIQEAGYDIVPVSQLLKAQK</sequence>
<dbReference type="PROSITE" id="PS51677">
    <property type="entry name" value="NODB"/>
    <property type="match status" value="1"/>
</dbReference>
<name>A0A9E2L2E7_9SPIR</name>
<dbReference type="CDD" id="cd10917">
    <property type="entry name" value="CE4_NodB_like_6s_7s"/>
    <property type="match status" value="1"/>
</dbReference>
<dbReference type="InterPro" id="IPR002509">
    <property type="entry name" value="NODB_dom"/>
</dbReference>
<reference evidence="3" key="1">
    <citation type="journal article" date="2021" name="PeerJ">
        <title>Extensive microbial diversity within the chicken gut microbiome revealed by metagenomics and culture.</title>
        <authorList>
            <person name="Gilroy R."/>
            <person name="Ravi A."/>
            <person name="Getino M."/>
            <person name="Pursley I."/>
            <person name="Horton D.L."/>
            <person name="Alikhan N.F."/>
            <person name="Baker D."/>
            <person name="Gharbi K."/>
            <person name="Hall N."/>
            <person name="Watson M."/>
            <person name="Adriaenssens E.M."/>
            <person name="Foster-Nyarko E."/>
            <person name="Jarju S."/>
            <person name="Secka A."/>
            <person name="Antonio M."/>
            <person name="Oren A."/>
            <person name="Chaudhuri R.R."/>
            <person name="La Ragione R."/>
            <person name="Hildebrand F."/>
            <person name="Pallen M.J."/>
        </authorList>
    </citation>
    <scope>NUCLEOTIDE SEQUENCE</scope>
    <source>
        <strain evidence="3">Gambia15-2214</strain>
    </source>
</reference>
<dbReference type="EMBL" id="JAHLFV010000125">
    <property type="protein sequence ID" value="MBU3849960.1"/>
    <property type="molecule type" value="Genomic_DNA"/>
</dbReference>
<dbReference type="SUPFAM" id="SSF82171">
    <property type="entry name" value="DPP6 N-terminal domain-like"/>
    <property type="match status" value="1"/>
</dbReference>
<organism evidence="3 4">
    <name type="scientific">Candidatus Treponema excrementipullorum</name>
    <dbReference type="NCBI Taxonomy" id="2838768"/>
    <lineage>
        <taxon>Bacteria</taxon>
        <taxon>Pseudomonadati</taxon>
        <taxon>Spirochaetota</taxon>
        <taxon>Spirochaetia</taxon>
        <taxon>Spirochaetales</taxon>
        <taxon>Treponemataceae</taxon>
        <taxon>Treponema</taxon>
    </lineage>
</organism>
<comment type="caution">
    <text evidence="3">The sequence shown here is derived from an EMBL/GenBank/DDBJ whole genome shotgun (WGS) entry which is preliminary data.</text>
</comment>
<feature type="signal peptide" evidence="1">
    <location>
        <begin position="1"/>
        <end position="20"/>
    </location>
</feature>
<accession>A0A9E2L2E7</accession>
<dbReference type="Pfam" id="PF01522">
    <property type="entry name" value="Polysacc_deac_1"/>
    <property type="match status" value="1"/>
</dbReference>
<feature type="chain" id="PRO_5038408757" evidence="1">
    <location>
        <begin position="21"/>
        <end position="745"/>
    </location>
</feature>
<dbReference type="Proteomes" id="UP000823914">
    <property type="component" value="Unassembled WGS sequence"/>
</dbReference>
<dbReference type="GO" id="GO:0016810">
    <property type="term" value="F:hydrolase activity, acting on carbon-nitrogen (but not peptide) bonds"/>
    <property type="evidence" value="ECO:0007669"/>
    <property type="project" value="InterPro"/>
</dbReference>
<dbReference type="InterPro" id="IPR011330">
    <property type="entry name" value="Glyco_hydro/deAcase_b/a-brl"/>
</dbReference>
<gene>
    <name evidence="3" type="ORF">IAA16_05290</name>
</gene>
<evidence type="ECO:0000313" key="4">
    <source>
        <dbReference type="Proteomes" id="UP000823914"/>
    </source>
</evidence>